<proteinExistence type="predicted"/>
<keyword evidence="2" id="KW-1185">Reference proteome</keyword>
<dbReference type="EMBL" id="CM047738">
    <property type="protein sequence ID" value="KAJ0044918.1"/>
    <property type="molecule type" value="Genomic_DNA"/>
</dbReference>
<organism evidence="1 2">
    <name type="scientific">Pistacia integerrima</name>
    <dbReference type="NCBI Taxonomy" id="434235"/>
    <lineage>
        <taxon>Eukaryota</taxon>
        <taxon>Viridiplantae</taxon>
        <taxon>Streptophyta</taxon>
        <taxon>Embryophyta</taxon>
        <taxon>Tracheophyta</taxon>
        <taxon>Spermatophyta</taxon>
        <taxon>Magnoliopsida</taxon>
        <taxon>eudicotyledons</taxon>
        <taxon>Gunneridae</taxon>
        <taxon>Pentapetalae</taxon>
        <taxon>rosids</taxon>
        <taxon>malvids</taxon>
        <taxon>Sapindales</taxon>
        <taxon>Anacardiaceae</taxon>
        <taxon>Pistacia</taxon>
    </lineage>
</organism>
<reference evidence="2" key="1">
    <citation type="journal article" date="2023" name="G3 (Bethesda)">
        <title>Genome assembly and association tests identify interacting loci associated with vigor, precocity, and sex in interspecific pistachio rootstocks.</title>
        <authorList>
            <person name="Palmer W."/>
            <person name="Jacygrad E."/>
            <person name="Sagayaradj S."/>
            <person name="Cavanaugh K."/>
            <person name="Han R."/>
            <person name="Bertier L."/>
            <person name="Beede B."/>
            <person name="Kafkas S."/>
            <person name="Golino D."/>
            <person name="Preece J."/>
            <person name="Michelmore R."/>
        </authorList>
    </citation>
    <scope>NUCLEOTIDE SEQUENCE [LARGE SCALE GENOMIC DNA]</scope>
</reference>
<dbReference type="Proteomes" id="UP001163603">
    <property type="component" value="Chromosome 3"/>
</dbReference>
<comment type="caution">
    <text evidence="1">The sequence shown here is derived from an EMBL/GenBank/DDBJ whole genome shotgun (WGS) entry which is preliminary data.</text>
</comment>
<gene>
    <name evidence="1" type="ORF">Pint_04077</name>
</gene>
<name>A0ACC0Z434_9ROSI</name>
<evidence type="ECO:0000313" key="2">
    <source>
        <dbReference type="Proteomes" id="UP001163603"/>
    </source>
</evidence>
<protein>
    <submittedName>
        <fullName evidence="1">Uncharacterized protein</fullName>
    </submittedName>
</protein>
<accession>A0ACC0Z434</accession>
<sequence>MYSSSNRPTIIFILALSLIFPTVISPIPPINTCSEAFSRLKSNRNITQCKKLPTLGAEFGWNYHDNDERRIDIFLGTKLHSEMGWLAWGVNPLEVPQMVGTRAIIGIKLPNGSLTIDTYNITAESKLGCRLQPSNIEIEVIVRNKKTEYVDANHYFTIYATLILPSVYNISRLNHVWQVGYLAEEMEPKMHPTYLQNVDSTETINLKTFESQSIGKHRHHLRMVHGILNIVGWGIFLPIGVIITRYCRVHPIKAKSWYILHVSCQIVGYILGTAGWIIGICLGKVSTHYSFHTHRILAIFIFTFTTLQMLALQYRPKVKDDYRKYWNMYHHFLGYSLLAVISINIFRGISILKPEHHIWKWSYIGVLGVLGLITLVFEIFSWKWRNRSPRKKAAGTNVEVTVV</sequence>
<evidence type="ECO:0000313" key="1">
    <source>
        <dbReference type="EMBL" id="KAJ0044918.1"/>
    </source>
</evidence>